<proteinExistence type="predicted"/>
<comment type="caution">
    <text evidence="1">The sequence shown here is derived from an EMBL/GenBank/DDBJ whole genome shotgun (WGS) entry which is preliminary data.</text>
</comment>
<keyword evidence="2" id="KW-1185">Reference proteome</keyword>
<protein>
    <submittedName>
        <fullName evidence="1">Uncharacterized protein</fullName>
    </submittedName>
</protein>
<organism evidence="1 2">
    <name type="scientific">Zalaria obscura</name>
    <dbReference type="NCBI Taxonomy" id="2024903"/>
    <lineage>
        <taxon>Eukaryota</taxon>
        <taxon>Fungi</taxon>
        <taxon>Dikarya</taxon>
        <taxon>Ascomycota</taxon>
        <taxon>Pezizomycotina</taxon>
        <taxon>Dothideomycetes</taxon>
        <taxon>Dothideomycetidae</taxon>
        <taxon>Dothideales</taxon>
        <taxon>Zalariaceae</taxon>
        <taxon>Zalaria</taxon>
    </lineage>
</organism>
<name>A0ACC3SKD5_9PEZI</name>
<sequence>MSSQNLQPQRQPDRTISLQRLQKTCLIETSMILIGESSQSYAPAQVSSERASFCSMSHHNHTHQLRPYREERPSERWLSAIPTCPRPVRRAPVCPMERRDHAIRGEHQSDPWSVAIIRKSASQQPASQPRRYEMHRPLTVCTSRRVLRAACETALQALEADGTSVLTRAKRFFRTAVAMSPETDYKGKDWESCGSDADLLVIKHPSSLLIIRTCTSTFVKHRNHTSQTASCSTQSCRCLFTRCPKPLGLPALDQSCQTWIREHPSESWSIAIIPATSQPASQLIGSLLPLLIQTLSKLARTSNTKPILPDAGYE</sequence>
<evidence type="ECO:0000313" key="1">
    <source>
        <dbReference type="EMBL" id="KAK8217165.1"/>
    </source>
</evidence>
<dbReference type="Proteomes" id="UP001320706">
    <property type="component" value="Unassembled WGS sequence"/>
</dbReference>
<evidence type="ECO:0000313" key="2">
    <source>
        <dbReference type="Proteomes" id="UP001320706"/>
    </source>
</evidence>
<reference evidence="1" key="1">
    <citation type="submission" date="2024-02" db="EMBL/GenBank/DDBJ databases">
        <title>Metagenome Assembled Genome of Zalaria obscura JY119.</title>
        <authorList>
            <person name="Vighnesh L."/>
            <person name="Jagadeeshwari U."/>
            <person name="Venkata Ramana C."/>
            <person name="Sasikala C."/>
        </authorList>
    </citation>
    <scope>NUCLEOTIDE SEQUENCE</scope>
    <source>
        <strain evidence="1">JY119</strain>
    </source>
</reference>
<dbReference type="EMBL" id="JAMKPW020000006">
    <property type="protein sequence ID" value="KAK8217165.1"/>
    <property type="molecule type" value="Genomic_DNA"/>
</dbReference>
<accession>A0ACC3SKD5</accession>
<gene>
    <name evidence="1" type="ORF">M8818_001417</name>
</gene>